<evidence type="ECO:0000256" key="3">
    <source>
        <dbReference type="ARBA" id="ARBA00022617"/>
    </source>
</evidence>
<gene>
    <name evidence="11" type="ORF">B8V81_3075</name>
</gene>
<evidence type="ECO:0000313" key="12">
    <source>
        <dbReference type="Proteomes" id="UP000234789"/>
    </source>
</evidence>
<dbReference type="GO" id="GO:0004096">
    <property type="term" value="F:catalase activity"/>
    <property type="evidence" value="ECO:0007669"/>
    <property type="project" value="InterPro"/>
</dbReference>
<comment type="similarity">
    <text evidence="1 7">Belongs to the catalase family.</text>
</comment>
<dbReference type="EC" id="1.11.1.-" evidence="7"/>
<protein>
    <recommendedName>
        <fullName evidence="7">Catalase-related peroxidase</fullName>
        <ecNumber evidence="7">1.11.1.-</ecNumber>
    </recommendedName>
</protein>
<evidence type="ECO:0000256" key="1">
    <source>
        <dbReference type="ARBA" id="ARBA00005329"/>
    </source>
</evidence>
<dbReference type="InterPro" id="IPR018028">
    <property type="entry name" value="Catalase"/>
</dbReference>
<dbReference type="InterPro" id="IPR020835">
    <property type="entry name" value="Catalase_sf"/>
</dbReference>
<dbReference type="GO" id="GO:0046872">
    <property type="term" value="F:metal ion binding"/>
    <property type="evidence" value="ECO:0007669"/>
    <property type="project" value="UniProtKB-KW"/>
</dbReference>
<feature type="active site" evidence="8">
    <location>
        <position position="36"/>
    </location>
</feature>
<evidence type="ECO:0000259" key="10">
    <source>
        <dbReference type="SMART" id="SM01060"/>
    </source>
</evidence>
<evidence type="ECO:0000256" key="9">
    <source>
        <dbReference type="PIRSR" id="PIRSR000296-2"/>
    </source>
</evidence>
<keyword evidence="3 7" id="KW-0349">Heme</keyword>
<dbReference type="RefSeq" id="WP_084136725.1">
    <property type="nucleotide sequence ID" value="NZ_BIMM01000068.1"/>
</dbReference>
<comment type="function">
    <text evidence="7">Has an organic peroxide-dependent peroxidase activity.</text>
</comment>
<evidence type="ECO:0000256" key="8">
    <source>
        <dbReference type="PIRSR" id="PIRSR000296-1"/>
    </source>
</evidence>
<name>A0A2N5N2T8_9BACL</name>
<evidence type="ECO:0000313" key="11">
    <source>
        <dbReference type="EMBL" id="PLT44644.1"/>
    </source>
</evidence>
<evidence type="ECO:0000256" key="5">
    <source>
        <dbReference type="ARBA" id="ARBA00023002"/>
    </source>
</evidence>
<dbReference type="Gene3D" id="2.40.180.10">
    <property type="entry name" value="Catalase core domain"/>
    <property type="match status" value="1"/>
</dbReference>
<dbReference type="SMART" id="SM01060">
    <property type="entry name" value="Catalase"/>
    <property type="match status" value="1"/>
</dbReference>
<dbReference type="PANTHER" id="PTHR11465:SF9">
    <property type="entry name" value="CATALASE"/>
    <property type="match status" value="1"/>
</dbReference>
<dbReference type="EMBL" id="NFEZ01000004">
    <property type="protein sequence ID" value="PLT44644.1"/>
    <property type="molecule type" value="Genomic_DNA"/>
</dbReference>
<keyword evidence="12" id="KW-1185">Reference proteome</keyword>
<proteinExistence type="inferred from homology"/>
<dbReference type="Proteomes" id="UP000234789">
    <property type="component" value="Unassembled WGS sequence"/>
</dbReference>
<sequence length="315" mass="34154">MTAPKEPMPSPAELPARSVDAIEELAGSHPGQRRAHARGICARGVFTPSGEAARLTGAAHLQREPSDVVVRFSNSASDPSTRDLLSPAKGMAVQFQRPDSAGVKPVIVAVTASVFVARTPESFLEMMLAARDLARDGLSVKERLKSLLGSFPHAGEALTILSELKPPASFASVPYHSIHAFYLVDGEGRKQPVKYEWIPDAEVAYLPLLKTAAASKDYLEDELRERLEKLPAGFTLRIALGEPWDPVDDSSARWPADRPTLDIGHLSIAELTDEPAGLLMDPTATGQGIEITPDPILSFRREAYAVSYERRMKGI</sequence>
<dbReference type="GO" id="GO:0020037">
    <property type="term" value="F:heme binding"/>
    <property type="evidence" value="ECO:0007669"/>
    <property type="project" value="InterPro"/>
</dbReference>
<dbReference type="Gene3D" id="1.20.1280.120">
    <property type="match status" value="1"/>
</dbReference>
<keyword evidence="4 7" id="KW-0479">Metal-binding</keyword>
<comment type="cofactor">
    <cofactor evidence="7">
        <name>heme</name>
        <dbReference type="ChEBI" id="CHEBI:30413"/>
    </cofactor>
</comment>
<keyword evidence="6 7" id="KW-0408">Iron</keyword>
<dbReference type="SUPFAM" id="SSF56634">
    <property type="entry name" value="Heme-dependent catalase-like"/>
    <property type="match status" value="1"/>
</dbReference>
<reference evidence="11 12" key="1">
    <citation type="submission" date="2017-05" db="EMBL/GenBank/DDBJ databases">
        <title>Functional genome analysis of Paenibacillus pasadenensis strain R16: insights on endophytic life style and antifungal activity.</title>
        <authorList>
            <person name="Passera A."/>
            <person name="Marcolungo L."/>
            <person name="Casati P."/>
            <person name="Brasca M."/>
            <person name="Quaglino F."/>
            <person name="Delledonne M."/>
        </authorList>
    </citation>
    <scope>NUCLEOTIDE SEQUENCE [LARGE SCALE GENOMIC DNA]</scope>
    <source>
        <strain evidence="11 12">R16</strain>
    </source>
</reference>
<dbReference type="InterPro" id="IPR024168">
    <property type="entry name" value="Catalase_SrpA-type_pred"/>
</dbReference>
<accession>A0A2N5N2T8</accession>
<dbReference type="PANTHER" id="PTHR11465">
    <property type="entry name" value="CATALASE"/>
    <property type="match status" value="1"/>
</dbReference>
<dbReference type="InterPro" id="IPR011614">
    <property type="entry name" value="Catalase_core"/>
</dbReference>
<evidence type="ECO:0000256" key="6">
    <source>
        <dbReference type="ARBA" id="ARBA00023004"/>
    </source>
</evidence>
<dbReference type="Pfam" id="PF00199">
    <property type="entry name" value="Catalase"/>
    <property type="match status" value="1"/>
</dbReference>
<dbReference type="GO" id="GO:0042542">
    <property type="term" value="P:response to hydrogen peroxide"/>
    <property type="evidence" value="ECO:0007669"/>
    <property type="project" value="TreeGrafter"/>
</dbReference>
<dbReference type="PIRSF" id="PIRSF000296">
    <property type="entry name" value="SrpA"/>
    <property type="match status" value="1"/>
</dbReference>
<dbReference type="GO" id="GO:0042744">
    <property type="term" value="P:hydrogen peroxide catabolic process"/>
    <property type="evidence" value="ECO:0007669"/>
    <property type="project" value="TreeGrafter"/>
</dbReference>
<evidence type="ECO:0000256" key="4">
    <source>
        <dbReference type="ARBA" id="ARBA00022723"/>
    </source>
</evidence>
<keyword evidence="5 7" id="KW-0560">Oxidoreductase</keyword>
<dbReference type="PROSITE" id="PS51402">
    <property type="entry name" value="CATALASE_3"/>
    <property type="match status" value="1"/>
</dbReference>
<evidence type="ECO:0000256" key="2">
    <source>
        <dbReference type="ARBA" id="ARBA00022559"/>
    </source>
</evidence>
<dbReference type="AlphaFoldDB" id="A0A2N5N2T8"/>
<organism evidence="11 12">
    <name type="scientific">Paenibacillus pasadenensis</name>
    <dbReference type="NCBI Taxonomy" id="217090"/>
    <lineage>
        <taxon>Bacteria</taxon>
        <taxon>Bacillati</taxon>
        <taxon>Bacillota</taxon>
        <taxon>Bacilli</taxon>
        <taxon>Bacillales</taxon>
        <taxon>Paenibacillaceae</taxon>
        <taxon>Paenibacillus</taxon>
    </lineage>
</organism>
<keyword evidence="2 7" id="KW-0575">Peroxidase</keyword>
<dbReference type="OrthoDB" id="255727at2"/>
<feature type="domain" description="Catalase core" evidence="10">
    <location>
        <begin position="1"/>
        <end position="313"/>
    </location>
</feature>
<comment type="caution">
    <text evidence="11">The sequence shown here is derived from an EMBL/GenBank/DDBJ whole genome shotgun (WGS) entry which is preliminary data.</text>
</comment>
<evidence type="ECO:0000256" key="7">
    <source>
        <dbReference type="PIRNR" id="PIRNR000296"/>
    </source>
</evidence>
<dbReference type="GO" id="GO:0005737">
    <property type="term" value="C:cytoplasm"/>
    <property type="evidence" value="ECO:0007669"/>
    <property type="project" value="TreeGrafter"/>
</dbReference>
<feature type="binding site" description="axial binding residue" evidence="9">
    <location>
        <position position="304"/>
    </location>
    <ligand>
        <name>heme</name>
        <dbReference type="ChEBI" id="CHEBI:30413"/>
    </ligand>
    <ligandPart>
        <name>Fe</name>
        <dbReference type="ChEBI" id="CHEBI:18248"/>
    </ligandPart>
</feature>